<proteinExistence type="predicted"/>
<evidence type="ECO:0000313" key="3">
    <source>
        <dbReference type="Proteomes" id="UP001059836"/>
    </source>
</evidence>
<dbReference type="InterPro" id="IPR041657">
    <property type="entry name" value="HTH_17"/>
</dbReference>
<dbReference type="InterPro" id="IPR009061">
    <property type="entry name" value="DNA-bd_dom_put_sf"/>
</dbReference>
<dbReference type="EMBL" id="CP045809">
    <property type="protein sequence ID" value="QHN37137.1"/>
    <property type="molecule type" value="Genomic_DNA"/>
</dbReference>
<evidence type="ECO:0000313" key="2">
    <source>
        <dbReference type="EMBL" id="QHN37137.1"/>
    </source>
</evidence>
<sequence>MAQLRAVLASGVTVLTDADGRSAPVPDRVRVLLAGVLDALADGQAVSVQRLRTTLSTQEAADILGVSRPTVVRLIDKGEIDCTTTGTHRRVQLDDVLAYQDRIRRRRTQALDQTAAESVPKKPGAGVGFIETR</sequence>
<protein>
    <submittedName>
        <fullName evidence="2">Helix-turn-helix domain-containing protein</fullName>
    </submittedName>
</protein>
<dbReference type="NCBIfam" id="TIGR01764">
    <property type="entry name" value="excise"/>
    <property type="match status" value="1"/>
</dbReference>
<dbReference type="Proteomes" id="UP001059836">
    <property type="component" value="Chromosome"/>
</dbReference>
<feature type="domain" description="Helix-turn-helix" evidence="1">
    <location>
        <begin position="55"/>
        <end position="102"/>
    </location>
</feature>
<dbReference type="SUPFAM" id="SSF46955">
    <property type="entry name" value="Putative DNA-binding domain"/>
    <property type="match status" value="1"/>
</dbReference>
<keyword evidence="3" id="KW-1185">Reference proteome</keyword>
<dbReference type="Gene3D" id="1.10.1660.10">
    <property type="match status" value="1"/>
</dbReference>
<dbReference type="InterPro" id="IPR010093">
    <property type="entry name" value="SinI_DNA-bd"/>
</dbReference>
<name>A0ABX6IMI1_9ACTN</name>
<gene>
    <name evidence="2" type="ORF">GII31_21795</name>
</gene>
<organism evidence="2 3">
    <name type="scientific">Gordonia pseudamarae</name>
    <dbReference type="NCBI Taxonomy" id="2831662"/>
    <lineage>
        <taxon>Bacteria</taxon>
        <taxon>Bacillati</taxon>
        <taxon>Actinomycetota</taxon>
        <taxon>Actinomycetes</taxon>
        <taxon>Mycobacteriales</taxon>
        <taxon>Gordoniaceae</taxon>
        <taxon>Gordonia</taxon>
    </lineage>
</organism>
<reference evidence="2" key="1">
    <citation type="journal article" date="2021" name="Nat. Microbiol.">
        <title>Cocultivation of an ultrasmall environmental parasitic bacterium with lytic ability against bacteria associated with wastewater foams.</title>
        <authorList>
            <person name="Batinovic S."/>
            <person name="Rose J.J.A."/>
            <person name="Ratcliffe J."/>
            <person name="Seviour R.J."/>
            <person name="Petrovski S."/>
        </authorList>
    </citation>
    <scope>NUCLEOTIDE SEQUENCE</scope>
    <source>
        <strain evidence="2">CON9</strain>
    </source>
</reference>
<dbReference type="Pfam" id="PF12728">
    <property type="entry name" value="HTH_17"/>
    <property type="match status" value="1"/>
</dbReference>
<accession>A0ABX6IMI1</accession>
<evidence type="ECO:0000259" key="1">
    <source>
        <dbReference type="Pfam" id="PF12728"/>
    </source>
</evidence>